<dbReference type="InterPro" id="IPR049552">
    <property type="entry name" value="PKS_DH_N"/>
</dbReference>
<dbReference type="InterPro" id="IPR050091">
    <property type="entry name" value="PKS_NRPS_Biosynth_Enz"/>
</dbReference>
<feature type="domain" description="Carrier" evidence="7">
    <location>
        <begin position="1821"/>
        <end position="1898"/>
    </location>
</feature>
<dbReference type="PANTHER" id="PTHR43775:SF37">
    <property type="entry name" value="SI:DKEY-61P9.11"/>
    <property type="match status" value="1"/>
</dbReference>
<dbReference type="Gene3D" id="3.40.47.10">
    <property type="match status" value="1"/>
</dbReference>
<dbReference type="InterPro" id="IPR001227">
    <property type="entry name" value="Ac_transferase_dom_sf"/>
</dbReference>
<dbReference type="InterPro" id="IPR023213">
    <property type="entry name" value="CAT-like_dom_sf"/>
</dbReference>
<evidence type="ECO:0000313" key="10">
    <source>
        <dbReference type="EMBL" id="CAF0910046.1"/>
    </source>
</evidence>
<dbReference type="InterPro" id="IPR000873">
    <property type="entry name" value="AMP-dep_synth/lig_dom"/>
</dbReference>
<evidence type="ECO:0000256" key="2">
    <source>
        <dbReference type="ARBA" id="ARBA00022450"/>
    </source>
</evidence>
<dbReference type="SMART" id="SM00825">
    <property type="entry name" value="PKS_KS"/>
    <property type="match status" value="1"/>
</dbReference>
<dbReference type="SUPFAM" id="SSF51735">
    <property type="entry name" value="NAD(P)-binding Rossmann-fold domains"/>
    <property type="match status" value="1"/>
</dbReference>
<dbReference type="Gene3D" id="3.30.559.10">
    <property type="entry name" value="Chloramphenicol acetyltransferase-like domain"/>
    <property type="match status" value="1"/>
</dbReference>
<dbReference type="Pfam" id="PF08659">
    <property type="entry name" value="KR"/>
    <property type="match status" value="1"/>
</dbReference>
<feature type="region of interest" description="C-terminal hotdog fold" evidence="5">
    <location>
        <begin position="1141"/>
        <end position="1295"/>
    </location>
</feature>
<dbReference type="PROSITE" id="PS50075">
    <property type="entry name" value="CARRIER"/>
    <property type="match status" value="2"/>
</dbReference>
<evidence type="ECO:0000259" key="9">
    <source>
        <dbReference type="PROSITE" id="PS52019"/>
    </source>
</evidence>
<dbReference type="InterPro" id="IPR014043">
    <property type="entry name" value="Acyl_transferase_dom"/>
</dbReference>
<keyword evidence="4" id="KW-0808">Transferase</keyword>
<gene>
    <name evidence="10" type="ORF">ZHD862_LOCUS7841</name>
</gene>
<keyword evidence="2" id="KW-0596">Phosphopantetheine</keyword>
<dbReference type="PROSITE" id="PS52019">
    <property type="entry name" value="PKS_MFAS_DH"/>
    <property type="match status" value="1"/>
</dbReference>
<dbReference type="SUPFAM" id="SSF56801">
    <property type="entry name" value="Acetyl-CoA synthetase-like"/>
    <property type="match status" value="1"/>
</dbReference>
<dbReference type="InterPro" id="IPR015424">
    <property type="entry name" value="PyrdxlP-dep_Trfase"/>
</dbReference>
<dbReference type="GO" id="GO:0004315">
    <property type="term" value="F:3-oxoacyl-[acyl-carrier-protein] synthase activity"/>
    <property type="evidence" value="ECO:0007669"/>
    <property type="project" value="InterPro"/>
</dbReference>
<dbReference type="SUPFAM" id="SSF47336">
    <property type="entry name" value="ACP-like"/>
    <property type="match status" value="2"/>
</dbReference>
<dbReference type="SMART" id="SM00827">
    <property type="entry name" value="PKS_AT"/>
    <property type="match status" value="1"/>
</dbReference>
<comment type="caution">
    <text evidence="10">The sequence shown here is derived from an EMBL/GenBank/DDBJ whole genome shotgun (WGS) entry which is preliminary data.</text>
</comment>
<reference evidence="10" key="1">
    <citation type="submission" date="2021-02" db="EMBL/GenBank/DDBJ databases">
        <authorList>
            <person name="Nowell W R."/>
        </authorList>
    </citation>
    <scope>NUCLEOTIDE SEQUENCE</scope>
</reference>
<dbReference type="GO" id="GO:0030170">
    <property type="term" value="F:pyridoxal phosphate binding"/>
    <property type="evidence" value="ECO:0007669"/>
    <property type="project" value="InterPro"/>
</dbReference>
<dbReference type="InterPro" id="IPR049551">
    <property type="entry name" value="PKS_DH_C"/>
</dbReference>
<dbReference type="GO" id="GO:0044550">
    <property type="term" value="P:secondary metabolite biosynthetic process"/>
    <property type="evidence" value="ECO:0007669"/>
    <property type="project" value="UniProtKB-ARBA"/>
</dbReference>
<dbReference type="InterPro" id="IPR045851">
    <property type="entry name" value="AMP-bd_C_sf"/>
</dbReference>
<dbReference type="SUPFAM" id="SSF53383">
    <property type="entry name" value="PLP-dependent transferases"/>
    <property type="match status" value="2"/>
</dbReference>
<dbReference type="PANTHER" id="PTHR43775">
    <property type="entry name" value="FATTY ACID SYNTHASE"/>
    <property type="match status" value="1"/>
</dbReference>
<dbReference type="SUPFAM" id="SSF52777">
    <property type="entry name" value="CoA-dependent acyltransferases"/>
    <property type="match status" value="2"/>
</dbReference>
<evidence type="ECO:0000259" key="7">
    <source>
        <dbReference type="PROSITE" id="PS50075"/>
    </source>
</evidence>
<dbReference type="Gene3D" id="3.40.50.720">
    <property type="entry name" value="NAD(P)-binding Rossmann-like Domain"/>
    <property type="match status" value="1"/>
</dbReference>
<dbReference type="CDD" id="cd00833">
    <property type="entry name" value="PKS"/>
    <property type="match status" value="1"/>
</dbReference>
<dbReference type="Proteomes" id="UP000663864">
    <property type="component" value="Unassembled WGS sequence"/>
</dbReference>
<dbReference type="Gene3D" id="3.40.640.10">
    <property type="entry name" value="Type I PLP-dependent aspartate aminotransferase-like (Major domain)"/>
    <property type="match status" value="2"/>
</dbReference>
<dbReference type="Pfam" id="PF00109">
    <property type="entry name" value="ketoacyl-synt"/>
    <property type="match status" value="1"/>
</dbReference>
<name>A0A814A7I3_9BILA</name>
<organism evidence="10 11">
    <name type="scientific">Rotaria sordida</name>
    <dbReference type="NCBI Taxonomy" id="392033"/>
    <lineage>
        <taxon>Eukaryota</taxon>
        <taxon>Metazoa</taxon>
        <taxon>Spiralia</taxon>
        <taxon>Gnathifera</taxon>
        <taxon>Rotifera</taxon>
        <taxon>Eurotatoria</taxon>
        <taxon>Bdelloidea</taxon>
        <taxon>Philodinida</taxon>
        <taxon>Philodinidae</taxon>
        <taxon>Rotaria</taxon>
    </lineage>
</organism>
<dbReference type="GO" id="GO:0016297">
    <property type="term" value="F:fatty acyl-[ACP] hydrolase activity"/>
    <property type="evidence" value="ECO:0007669"/>
    <property type="project" value="UniProtKB-EC"/>
</dbReference>
<accession>A0A814A7I3</accession>
<dbReference type="SUPFAM" id="SSF52151">
    <property type="entry name" value="FabD/lysophospholipase-like"/>
    <property type="match status" value="2"/>
</dbReference>
<feature type="active site" description="Proton acceptor; for dehydratase activity" evidence="5">
    <location>
        <position position="1027"/>
    </location>
</feature>
<dbReference type="Gene3D" id="3.30.70.3290">
    <property type="match status" value="2"/>
</dbReference>
<proteinExistence type="predicted"/>
<dbReference type="InterPro" id="IPR013968">
    <property type="entry name" value="PKS_KR"/>
</dbReference>
<feature type="domain" description="Carrier" evidence="7">
    <location>
        <begin position="3483"/>
        <end position="3558"/>
    </location>
</feature>
<dbReference type="GO" id="GO:0006633">
    <property type="term" value="P:fatty acid biosynthetic process"/>
    <property type="evidence" value="ECO:0007669"/>
    <property type="project" value="InterPro"/>
</dbReference>
<dbReference type="InterPro" id="IPR001242">
    <property type="entry name" value="Condensation_dom"/>
</dbReference>
<dbReference type="EC" id="3.1.2.14" evidence="1"/>
<dbReference type="InterPro" id="IPR036736">
    <property type="entry name" value="ACP-like_sf"/>
</dbReference>
<dbReference type="Pfam" id="PF00155">
    <property type="entry name" value="Aminotran_1_2"/>
    <property type="match status" value="2"/>
</dbReference>
<dbReference type="Gene3D" id="3.40.366.10">
    <property type="entry name" value="Malonyl-Coenzyme A Acyl Carrier Protein, domain 2"/>
    <property type="match status" value="2"/>
</dbReference>
<dbReference type="Pfam" id="PF14765">
    <property type="entry name" value="PS-DH"/>
    <property type="match status" value="1"/>
</dbReference>
<protein>
    <recommendedName>
        <fullName evidence="1">oleoyl-[acyl-carrier-protein] hydrolase</fullName>
        <ecNumber evidence="1">3.1.2.14</ecNumber>
    </recommendedName>
</protein>
<dbReference type="Gene3D" id="3.40.50.1820">
    <property type="entry name" value="alpha/beta hydrolase"/>
    <property type="match status" value="1"/>
</dbReference>
<feature type="region of interest" description="Disordered" evidence="6">
    <location>
        <begin position="1898"/>
        <end position="1921"/>
    </location>
</feature>
<feature type="domain" description="Ketosynthase family 3 (KS3)" evidence="8">
    <location>
        <begin position="23"/>
        <end position="466"/>
    </location>
</feature>
<dbReference type="Gene3D" id="3.10.129.110">
    <property type="entry name" value="Polyketide synthase dehydratase"/>
    <property type="match status" value="1"/>
</dbReference>
<dbReference type="PROSITE" id="PS52004">
    <property type="entry name" value="KS3_2"/>
    <property type="match status" value="1"/>
</dbReference>
<dbReference type="Gene3D" id="3.30.559.30">
    <property type="entry name" value="Nonribosomal peptide synthetase, condensation domain"/>
    <property type="match status" value="1"/>
</dbReference>
<feature type="region of interest" description="N-terminal hotdog fold" evidence="5">
    <location>
        <begin position="994"/>
        <end position="1124"/>
    </location>
</feature>
<dbReference type="InterPro" id="IPR042104">
    <property type="entry name" value="PKS_dehydratase_sf"/>
</dbReference>
<dbReference type="InterPro" id="IPR020841">
    <property type="entry name" value="PKS_Beta-ketoAc_synthase_dom"/>
</dbReference>
<evidence type="ECO:0000256" key="1">
    <source>
        <dbReference type="ARBA" id="ARBA00012480"/>
    </source>
</evidence>
<evidence type="ECO:0000256" key="4">
    <source>
        <dbReference type="ARBA" id="ARBA00022679"/>
    </source>
</evidence>
<dbReference type="Gene3D" id="3.30.70.250">
    <property type="entry name" value="Malonyl-CoA ACP transacylase, ACP-binding"/>
    <property type="match status" value="1"/>
</dbReference>
<evidence type="ECO:0000256" key="5">
    <source>
        <dbReference type="PROSITE-ProRule" id="PRU01363"/>
    </source>
</evidence>
<dbReference type="SUPFAM" id="SSF53474">
    <property type="entry name" value="alpha/beta-Hydrolases"/>
    <property type="match status" value="1"/>
</dbReference>
<dbReference type="PROSITE" id="PS00606">
    <property type="entry name" value="KS3_1"/>
    <property type="match status" value="1"/>
</dbReference>
<dbReference type="Pfam" id="PF00550">
    <property type="entry name" value="PP-binding"/>
    <property type="match status" value="2"/>
</dbReference>
<evidence type="ECO:0000259" key="8">
    <source>
        <dbReference type="PROSITE" id="PS52004"/>
    </source>
</evidence>
<dbReference type="InterPro" id="IPR036291">
    <property type="entry name" value="NAD(P)-bd_dom_sf"/>
</dbReference>
<keyword evidence="3" id="KW-0597">Phosphoprotein</keyword>
<dbReference type="SUPFAM" id="SSF53901">
    <property type="entry name" value="Thiolase-like"/>
    <property type="match status" value="1"/>
</dbReference>
<dbReference type="SMART" id="SM00822">
    <property type="entry name" value="PKS_KR"/>
    <property type="match status" value="1"/>
</dbReference>
<dbReference type="InterPro" id="IPR018201">
    <property type="entry name" value="Ketoacyl_synth_AS"/>
</dbReference>
<dbReference type="Pfam" id="PF02801">
    <property type="entry name" value="Ketoacyl-synt_C"/>
    <property type="match status" value="1"/>
</dbReference>
<feature type="active site" description="Proton donor; for dehydratase activity" evidence="5">
    <location>
        <position position="1209"/>
    </location>
</feature>
<dbReference type="InterPro" id="IPR057326">
    <property type="entry name" value="KR_dom"/>
</dbReference>
<evidence type="ECO:0000256" key="6">
    <source>
        <dbReference type="SAM" id="MobiDB-lite"/>
    </source>
</evidence>
<dbReference type="Pfam" id="PF00668">
    <property type="entry name" value="Condensation"/>
    <property type="match status" value="1"/>
</dbReference>
<dbReference type="InterPro" id="IPR016039">
    <property type="entry name" value="Thiolase-like"/>
</dbReference>
<dbReference type="InterPro" id="IPR042099">
    <property type="entry name" value="ANL_N_sf"/>
</dbReference>
<dbReference type="InterPro" id="IPR016035">
    <property type="entry name" value="Acyl_Trfase/lysoPLipase"/>
</dbReference>
<dbReference type="Pfam" id="PF00975">
    <property type="entry name" value="Thioesterase"/>
    <property type="match status" value="1"/>
</dbReference>
<dbReference type="Pfam" id="PF21089">
    <property type="entry name" value="PKS_DH_N"/>
    <property type="match status" value="1"/>
</dbReference>
<dbReference type="InterPro" id="IPR049900">
    <property type="entry name" value="PKS_mFAS_DH"/>
</dbReference>
<dbReference type="InterPro" id="IPR001031">
    <property type="entry name" value="Thioesterase"/>
</dbReference>
<dbReference type="Pfam" id="PF00501">
    <property type="entry name" value="AMP-binding"/>
    <property type="match status" value="1"/>
</dbReference>
<dbReference type="Gene3D" id="3.30.300.30">
    <property type="match status" value="1"/>
</dbReference>
<dbReference type="CDD" id="cd05930">
    <property type="entry name" value="A_NRPS"/>
    <property type="match status" value="1"/>
</dbReference>
<feature type="domain" description="PKS/mFAS DH" evidence="9">
    <location>
        <begin position="994"/>
        <end position="1295"/>
    </location>
</feature>
<dbReference type="Gene3D" id="3.40.50.12780">
    <property type="entry name" value="N-terminal domain of ligase-like"/>
    <property type="match status" value="1"/>
</dbReference>
<dbReference type="InterPro" id="IPR014031">
    <property type="entry name" value="Ketoacyl_synth_C"/>
</dbReference>
<evidence type="ECO:0000313" key="11">
    <source>
        <dbReference type="Proteomes" id="UP000663864"/>
    </source>
</evidence>
<dbReference type="EMBL" id="CAJNOT010000245">
    <property type="protein sequence ID" value="CAF0910046.1"/>
    <property type="molecule type" value="Genomic_DNA"/>
</dbReference>
<dbReference type="Pfam" id="PF00698">
    <property type="entry name" value="Acyl_transf_1"/>
    <property type="match status" value="2"/>
</dbReference>
<dbReference type="Pfam" id="PF22621">
    <property type="entry name" value="CurL-like_PKS_C"/>
    <property type="match status" value="1"/>
</dbReference>
<dbReference type="InterPro" id="IPR015421">
    <property type="entry name" value="PyrdxlP-dep_Trfase_major"/>
</dbReference>
<dbReference type="InterPro" id="IPR004839">
    <property type="entry name" value="Aminotransferase_I/II_large"/>
</dbReference>
<dbReference type="GO" id="GO:0004312">
    <property type="term" value="F:fatty acid synthase activity"/>
    <property type="evidence" value="ECO:0007669"/>
    <property type="project" value="TreeGrafter"/>
</dbReference>
<dbReference type="InterPro" id="IPR009081">
    <property type="entry name" value="PP-bd_ACP"/>
</dbReference>
<evidence type="ECO:0000256" key="3">
    <source>
        <dbReference type="ARBA" id="ARBA00022553"/>
    </source>
</evidence>
<dbReference type="Gene3D" id="1.10.1200.10">
    <property type="entry name" value="ACP-like"/>
    <property type="match status" value="2"/>
</dbReference>
<dbReference type="InterPro" id="IPR029058">
    <property type="entry name" value="AB_hydrolase_fold"/>
</dbReference>
<dbReference type="InterPro" id="IPR014030">
    <property type="entry name" value="Ketoacyl_synth_N"/>
</dbReference>
<sequence>MGRNFDFDANYHSEIQATNLSEDEMIAVVGMSCLLPGGISHYEDFWSLLVSGTDQHSVVPFSRWNASVYFNSESTNDEKTTTENSSKSMIGMTNTNHGYFLPNNYLTDIDPSLFYLSPAEVPAIDPQQRLLLKLSLSCFDDAGIIASKIKGSKTGVFIGVMNLDYGNNQSNRYLNVNEFTSLGLSNSISSNRISYTFDLRGPSITLDTACSSSAVCIHHAMNSLRNYQTDMCLVGGINVLLSPRVFVTLSQMNLLSPDGRCKAFDEKGDGYARGEGGGMLLLKRLSDAIRDNDRIHGLLVSSCINQDGRSSIPITSPNIQSQIDLYTTAYQNCKLNPTEVQYIEAHGTGTAKGDAVEISSIQSFFLNEQHNSSQLLRIGSVKTNIGHLESGAGVIGVMKSLLCLKHGKFVPSLHFNNYPSSLVNVHPHLKVQTTVEDWLPIAAKPRFCGVNSFGYGGTNVHTIVMEYVNKKQQHYFVNDNHNRILPYILPISIKNKHALSALMQDHALCLTDVKNPQDLDDYCYTLACRKLQFNHRAAIIGTDHQSLIEHLKSESTNNIYTHQKFLFSENTKLTFLFGGQGSQCIGMGLNLMCFPVFAEHMFKINEWTIKNHNWSLLHSLKENSLQIEEPNVWTVTQATIAIFAVETSTAVLLAHYGVYPSTLIGHSAGEFAALYCSCLLDLDTLLSILWTLCTFSMDDSVPKAQIVEIRTSSDEFQLLLNRLRIQYGVLNVEIACINSSQSITVAGYYDHMEIIKQHISVNLFSPYSIPFHTSLMEIIKIKAIAKLEEILTQRKNTSISDQFFPITTNNGIVQLIDTNGFAYSINNPESIRMKSDLPFFTSQYWWNVIGSQVNFPNQINTALNMVLRENGASLIMLDLSPQPVLATESLLCMETITKHQDAQDFPYTVLSVHSTYEANASIKFATILAELYVNGYSNEKTWYTLYPMGKISDLRLPSIPYQNSSYWSESLESLRSRMLASYDKQLPSLLTKFHPILETNVTHRDFFCVCLYEAYIQIPNWPVVQHHVFENSMLLPAAYYFEIFFAVGDSLLPNINYRIKNIQLKEAFWMDESDDYYIKLEVKPKGLLSFEINVFGCSIPKESNSFSIKQTHSLTLYSTAILEYDSVIQSVGKRQLNNDFIRLSQECNSTQFYQIFRERGFNYGESFSLVQHTYSQPNKGKALVQIKLPSFIKHEIEENNYHLHPGVIDASIQGTANVIDSLIHSASLPIGCEIIEIYKSLSTITDDYLWAEVFSRPSSQEGVESADLYLFSNTNEHIASFINFTSKHLSHKQNTSDHYKIAASMAETSDYIYIEFIESHNTEIEENNNIFLAIISNDELKDKCKNNVDLPIIQCNSQTSVHSLSSDLESFKRPLDIVAIVPEIIEESIIQYPELIYKNLLLISDWLLIVFQAIIELQSTTNNSKIVSSFQIVSRCSSPKIQSSLIYGCIPGYYRVWLHEKPATKCRLIELDIEPTMNISQVFESHVLNELYMLDVTTACHVKLNPSENKRFVAYYNFTSIEPIEISVKLFSSKKTYVLFGGCTSMGMYVANWMAQLGTKYIILASRSGFSNKLKEKEIFDLLQKNLANQGVEIKVSLLDITSPTDVQHFFESYSNIGGVINMCMELNDSVIETQTTELIKSGCAPKVLGSLLIHTILDKLNYILDFFILFSSTTSMFGNEGQFTYAGANAFMDSFALYAQSKTPYFAISLPAIADVGYLSNNQRVREFVEKNGWETVPMKQICEVLASIIYQLQFNQSNIQKNIGILRVNPIKFTQSNSFIEHLNIWKNILKKWHKTLPQFLTIIHQDQQQNEQNKNSPQAISNTVTKLIATHSGFSEYDQLPPNETRLSDLGFHSLAAMDLKANISKLFQIDLPISLLLGPNTTIKQIQRKVIDSIKENPENNDPIQISSENEDSQSESLKIPFTDDNLSLQLRLEIPIIIPFRSTSLELLHKKLNDIIIYLKTVDTVTFSFTLLHDIYKWIENAEKEKNQSYQILVTISSLEKTSVIDQFSNTLPTIISQSLSENKVDHQPIVIFLFPGQGEQYSNMSAGLYKYNETYRKCVDSLCELISSNHWLPKPKEIEYEEFNLRHLLFPSTAPQQLDPSTTDSILLQTEYAQPATFIISYALTQYLIKLGVKPSYCFGHSLGEYLAACISGVLTVVDALDIICHRALFMSQCLPGKMLAIKHNLVETKNLLTQFDSTKMNLEISVCNSEQQTVVGGSFDNINSFKNWLKEKSIIHKELVTSHAYHTSSMRPAADKLINYLSKLFTIFHTPTMPYMSNLTGELITHEQATDLHYYGEHMCKTVQAWKNIDNLIHLIKSQQSAALLIEIGSGQTLTNLLKQRLRQQNVDSSNTITILNTLKPKRSIENSNLFEDINIFLTFMTNLYKNGLSIFLSQIYSDMYSSILKSNLEMRLSYAQERLWFMEQVMPNHAAFRTTSTFHVSIGKQEIRGYIEKLIDRHPIMRTSIHYDENGYLYHKLHDVVEWTIEEDLSLLNLQRENYQIYSTEWYNQMNLILKSHSTKSFILEQAPLFRFVYLPITESQDEAILHAICHHLLMDAYSASLVSKEIYLLLNNEIQQHTSEYITPTITFFQHALYERLIIDNSYYQQRLSYWKTQLKTTDYYSIPLDENVTRTDASHYYSIQIDNNLLSNIRQISADVGITISSFLASVIAIVLSRYNDGRSSHIAFGMTEARYLLPDAKSLVGCFVNLLVIRSEIQNDLSIKNIMLLIHNLILEAMDNSYPFIEMISKLKLKRNANFNSLFQVLYNFRQLTYSSNGNGFQTIGYDQYSTPQFDFEFHVNCYDSKELQIYILASAQANHLASFIADSYTYILQQICHENNLMRLLISDLSLVSNVGNEMLMLMMNSSKNNADYSNESQYHFGEDLVSEFNKSVEQYPNNIAIVDTESKIKLTYQQLSDYSTYFAQEILQTIKSFSEPQKYIGIYLERHAFVPLTIWAVLKSGVAYIPLDPQYFPAERLTKVIKMTSIHIIITSYSLLTQLKQIINDKDIEVLLCDSIFSLNHSIKQFKNPLINRDSTAYVEFTSGSTGIPKGVPITHGNLLNQFQSCLEMYKFNNESICLEFHSFAFDLHAWEVFGTLFSGGCLIILHNARDMDGMFRLCKQTNVTHISMTPSTFKYFISNHHNEILPMLKCIMLCGEKFDYSLLRDWYKIYSDADVLLVNAFGITETTVINSFRKITINDLNQNTTSLSKSWIGHPMRNNYFAVLNEKQQLVPPLIAGELYIGGDCVSVEGYMNSPLSNVNFVQLTLPKYEHVTRWYRTGDFVVYDSIVDDFAYLGRITQQIKLGGVRIEPQEIENILNQIQGISHSVVVPVAFNDSLQLVAYLKKSKQISIDNNDDDIYSIPRIRARLQQSLPQIMIPSKFIFLSSFPLTNSEKTDRTLLSKLETVQKYRKKMLVEKIIPEKQTNKSHLPFQSETDIYFRHQEHNMNKDDMDRVLLPSTIVVNSSVERKSVLIFKDHIHHQIMNIFNYVLGHNISPTSRFFEDEGTTSLQAVQLVHLINSTFNCQLGINILHLNSTVIQLADYLKSESHAQQTPLVHLVLNQSISTHRDNQLSLIFIHPAGGGSVQYINVAQKISQIFPDIYIYCLERIHKYEGIDLINLYSETLKANFTNKKIALIGYSQGGNIAYELAKRMSTELEICFIKLIDSKLNDNNTSYTDAEILSSLIYVIDKTSNINNKHIEQYLSQNQSIELKTNLCKIVASKLDIEPFNNETVLSNFIQSFRQDISLCEVLSPDQFPQTIPVIFVAANEVNRQLAEEWKNFVNINLYISESDHRSILYDPLLIHYLSNTIKQYGYPQNDQDNSKQKETSTSNHIEEVSYLTKIEEKRINDIKMEFEKLLIYANHQISRVKSNISQLISTCAAVLDNSFSSTKVTDNAFSVLDNMNTGNSCAEPMQEFTSAVQLASREIDKYRHYQPSPHIDKKLQNLILDFCKTVKWLGIDTDQQSVENDLGVAIGSGTTQLWDCILRTIIVRKNDVVLVPSPSYGLFLPQIEMLSSQIVLIPVTQENNFKLSSIELHSAIVDTHSKLIRKWLKELPFNLKNLLRTLYDNHLLVESNSSIKEMIDKQIDEFVQRIQQIIPVKSKEELCLWKYVEDELSEFMCNYLFNGDTRLLVDIQNNGLKSTLCPDPPRIVALLHINPTIFGTLYTKKDLRELAKICEQQKICVIEDLAYALLQLPINNQFNTSIATFHSIKSEYKTMKSILLFGLSKPFAVADMRIGFAIGKRAVIDEINIILTVTSCFTPILLQSSISVLFSLEHSKLTDYLAMNAHLYKTKRNLLLACLMGFDKIQYERTIEQSEIDETKLILEQIIQEKKYNETTVKFFRSIGLSKYFTICCIPAAGFFVIVNCQPFLQSIGRQYNLKTSFDVALFLSYFYRIRVVPEEMMGIDLQQTTSSQLLRLSYTISNENIVEATFTIFSTLFKLNTSIA</sequence>